<comment type="caution">
    <text evidence="3">The sequence shown here is derived from an EMBL/GenBank/DDBJ whole genome shotgun (WGS) entry which is preliminary data.</text>
</comment>
<dbReference type="Pfam" id="PF01832">
    <property type="entry name" value="Glucosaminidase"/>
    <property type="match status" value="1"/>
</dbReference>
<evidence type="ECO:0000259" key="2">
    <source>
        <dbReference type="PROSITE" id="PS51781"/>
    </source>
</evidence>
<dbReference type="InterPro" id="IPR023346">
    <property type="entry name" value="Lysozyme-like_dom_sf"/>
</dbReference>
<dbReference type="GO" id="GO:0004040">
    <property type="term" value="F:amidase activity"/>
    <property type="evidence" value="ECO:0007669"/>
    <property type="project" value="InterPro"/>
</dbReference>
<evidence type="ECO:0000313" key="4">
    <source>
        <dbReference type="Proteomes" id="UP000239663"/>
    </source>
</evidence>
<feature type="chain" id="PRO_5038924100" description="SH3b domain-containing protein" evidence="1">
    <location>
        <begin position="26"/>
        <end position="908"/>
    </location>
</feature>
<evidence type="ECO:0000313" key="3">
    <source>
        <dbReference type="EMBL" id="PQD96216.1"/>
    </source>
</evidence>
<feature type="domain" description="SH3b" evidence="2">
    <location>
        <begin position="194"/>
        <end position="258"/>
    </location>
</feature>
<dbReference type="SUPFAM" id="SSF50044">
    <property type="entry name" value="SH3-domain"/>
    <property type="match status" value="3"/>
</dbReference>
<dbReference type="InterPro" id="IPR002901">
    <property type="entry name" value="MGlyc_endo_b_GlcNAc-like_dom"/>
</dbReference>
<dbReference type="EMBL" id="PKOZ01000002">
    <property type="protein sequence ID" value="PQD96216.1"/>
    <property type="molecule type" value="Genomic_DNA"/>
</dbReference>
<dbReference type="AlphaFoldDB" id="A0A2S7N2I1"/>
<feature type="domain" description="SH3b" evidence="2">
    <location>
        <begin position="836"/>
        <end position="906"/>
    </location>
</feature>
<dbReference type="InterPro" id="IPR052354">
    <property type="entry name" value="Cell_Wall_Dynamics_Protein"/>
</dbReference>
<dbReference type="InterPro" id="IPR036028">
    <property type="entry name" value="SH3-like_dom_sf"/>
</dbReference>
<name>A0A2S7N2I1_9BACI</name>
<keyword evidence="1" id="KW-0732">Signal</keyword>
<dbReference type="Proteomes" id="UP000239663">
    <property type="component" value="Unassembled WGS sequence"/>
</dbReference>
<organism evidence="3 4">
    <name type="scientific">Pradoshia eiseniae</name>
    <dbReference type="NCBI Taxonomy" id="2064768"/>
    <lineage>
        <taxon>Bacteria</taxon>
        <taxon>Bacillati</taxon>
        <taxon>Bacillota</taxon>
        <taxon>Bacilli</taxon>
        <taxon>Bacillales</taxon>
        <taxon>Bacillaceae</taxon>
        <taxon>Pradoshia</taxon>
    </lineage>
</organism>
<dbReference type="PANTHER" id="PTHR34408:SF1">
    <property type="entry name" value="GLYCOSYL HYDROLASE FAMILY 19 DOMAIN-CONTAINING PROTEIN HI_1415"/>
    <property type="match status" value="1"/>
</dbReference>
<feature type="signal peptide" evidence="1">
    <location>
        <begin position="1"/>
        <end position="25"/>
    </location>
</feature>
<dbReference type="InterPro" id="IPR003646">
    <property type="entry name" value="SH3-like_bac-type"/>
</dbReference>
<feature type="domain" description="SH3b" evidence="2">
    <location>
        <begin position="43"/>
        <end position="105"/>
    </location>
</feature>
<evidence type="ECO:0000256" key="1">
    <source>
        <dbReference type="SAM" id="SignalP"/>
    </source>
</evidence>
<dbReference type="RefSeq" id="WP_104848643.1">
    <property type="nucleotide sequence ID" value="NZ_PKOZ01000002.1"/>
</dbReference>
<feature type="domain" description="SH3b" evidence="2">
    <location>
        <begin position="492"/>
        <end position="556"/>
    </location>
</feature>
<feature type="domain" description="SH3b" evidence="2">
    <location>
        <begin position="414"/>
        <end position="476"/>
    </location>
</feature>
<dbReference type="OrthoDB" id="9816557at2"/>
<accession>A0A2S7N2I1</accession>
<dbReference type="SMART" id="SM00047">
    <property type="entry name" value="LYZ2"/>
    <property type="match status" value="1"/>
</dbReference>
<dbReference type="SUPFAM" id="SSF53955">
    <property type="entry name" value="Lysozyme-like"/>
    <property type="match status" value="1"/>
</dbReference>
<protein>
    <recommendedName>
        <fullName evidence="2">SH3b domain-containing protein</fullName>
    </recommendedName>
</protein>
<proteinExistence type="predicted"/>
<reference evidence="3 4" key="1">
    <citation type="submission" date="2017-12" db="EMBL/GenBank/DDBJ databases">
        <title>Taxonomic description and draft genome of Pradoshia cofamensis Gen. nov., sp. nov., a thermotolerant bacillale isolated from anterior gut of earthworm Eisenia fetida.</title>
        <authorList>
            <person name="Saha T."/>
            <person name="Chakraborty R."/>
        </authorList>
    </citation>
    <scope>NUCLEOTIDE SEQUENCE [LARGE SCALE GENOMIC DNA]</scope>
    <source>
        <strain evidence="3 4">EAG3</strain>
    </source>
</reference>
<sequence>MMNKPTKLMIISVSASLLLSTGLISMDTEGVYRLGGIHAEAASVTYYKTTSNLNMRSGTSTKKSIIMTIPKGKQVTYISKSGSWFKVKYGSKTGYVSSSYLKKVQAATTATASKTSTATVKTVYKTTANLNLRSKASTSGKVLITIPKGKEVTYISRSGSWYKVKYGSKTGYVSSSYLKKGGAATTTTVSKTETTTKTVYTTTSNLNLRSKASTSGKVLITIPKGKEVAYISKSGSWFKVKYGSKTGYVSSKYIKKTTKKTTTPSTSVKITKITPTTYETKANLQMRSSASAKGKLLLTIPKGKRVVSKERAGEWYKVTYGGKTGWVLDDYLKEYNAYSTTALTYYSTKASVGIYENPNTKKKQIYTLPKDYLLTSTQKVVNSIGQTWYRVSYNKKNYFILSTNVTSKKAAAMEKTRFKSVQNTNLYSSAGTAHPKIANIAKGTVITVSYKIGDWYEIILNGKKGYVMSQHFEEYKPSAIPENRPDGQVINEGTYYVIVDKSLNLRESDSTDSAKLDEIPANTAVTSAFKTKTGWYEVNYKNKTGYVSGQYLITKAEYDRYKSLLNTKNSYLTLDLRKESSVTAAQINGYIDGYVKRTGRASVLTNKGQAFINAGKKYGVNAAYLAAHAVHESGYGTSAISLAKNNLFGFGAYDLAPFVGAVRFATIEENINYIAREIKATYLTQGNWKYKGPTLGYTVKNVNGARVDLLSTGMNFYYASDSGWGAKIASHMNNILSYSNEKAVSRKPDTRIISAPERPSGKDVFPSGILASAKTSIKLYAAKGSTDKVAVTMKKGETFNLLEKWNDNWFKIQYKGKAYYTNAISLSRYNNFMNVYNLAHITTNSLNVRADAGTGYNKVATLSNYTYVELVLDKSKKPVTKNNWYQVKLSNGKTGWVSGLYIARDLIE</sequence>
<dbReference type="Gene3D" id="2.30.30.40">
    <property type="entry name" value="SH3 Domains"/>
    <property type="match status" value="7"/>
</dbReference>
<keyword evidence="4" id="KW-1185">Reference proteome</keyword>
<feature type="domain" description="SH3b" evidence="2">
    <location>
        <begin position="118"/>
        <end position="182"/>
    </location>
</feature>
<dbReference type="PANTHER" id="PTHR34408">
    <property type="entry name" value="FAMILY PROTEIN, PUTATIVE-RELATED"/>
    <property type="match status" value="1"/>
</dbReference>
<gene>
    <name evidence="3" type="ORF">CYL18_06360</name>
</gene>
<dbReference type="SMART" id="SM00287">
    <property type="entry name" value="SH3b"/>
    <property type="match status" value="9"/>
</dbReference>
<dbReference type="Gene3D" id="1.10.530.10">
    <property type="match status" value="1"/>
</dbReference>
<dbReference type="PROSITE" id="PS51781">
    <property type="entry name" value="SH3B"/>
    <property type="match status" value="6"/>
</dbReference>
<dbReference type="Pfam" id="PF08239">
    <property type="entry name" value="SH3_3"/>
    <property type="match status" value="7"/>
</dbReference>